<accession>A0A4P9YJL2</accession>
<sequence>MENNLFNFEICLIHAQLPYYLNRPFEAMDRHVELTSVLKGGNEGHLKYVYVSLSQILEPSLAIAALKRVEVVVESDDYYYLHSLVGRIYLNTGDVKNAQQHFQLCTGGSSLTCTSLDLANKYYLYKVILGHYFKCAWVNLMKLRNYGEIYQQRQGYMNK</sequence>
<reference evidence="3" key="1">
    <citation type="journal article" date="2018" name="Nat. Microbiol.">
        <title>Leveraging single-cell genomics to expand the fungal tree of life.</title>
        <authorList>
            <person name="Ahrendt S.R."/>
            <person name="Quandt C.A."/>
            <person name="Ciobanu D."/>
            <person name="Clum A."/>
            <person name="Salamov A."/>
            <person name="Andreopoulos B."/>
            <person name="Cheng J.F."/>
            <person name="Woyke T."/>
            <person name="Pelin A."/>
            <person name="Henrissat B."/>
            <person name="Reynolds N.K."/>
            <person name="Benny G.L."/>
            <person name="Smith M.E."/>
            <person name="James T.Y."/>
            <person name="Grigoriev I.V."/>
        </authorList>
    </citation>
    <scope>NUCLEOTIDE SEQUENCE [LARGE SCALE GENOMIC DNA]</scope>
    <source>
        <strain evidence="3">CSF55</strain>
    </source>
</reference>
<reference evidence="1" key="2">
    <citation type="submission" date="2018-08" db="EMBL/GenBank/DDBJ databases">
        <title>Leveraging single-cell genomics to expand the Fungal Tree of Life.</title>
        <authorList>
            <consortium name="DOE Joint Genome Institute"/>
            <person name="Ahrendt S.R."/>
            <person name="Quandt C.A."/>
            <person name="Ciobanu D."/>
            <person name="Clum A."/>
            <person name="Salamov A."/>
            <person name="Andreopoulos B."/>
            <person name="Cheng J.-F."/>
            <person name="Woyke T."/>
            <person name="Pelin A."/>
            <person name="Henrissat B."/>
            <person name="Reynolds N."/>
            <person name="Benny G.L."/>
            <person name="Smith M.E."/>
            <person name="James T.Y."/>
            <person name="Grigoriev I.V."/>
        </authorList>
    </citation>
    <scope>NUCLEOTIDE SEQUENCE</scope>
    <source>
        <strain evidence="1">CSF55</strain>
    </source>
</reference>
<evidence type="ECO:0000313" key="2">
    <source>
        <dbReference type="EMBL" id="RKP20324.1"/>
    </source>
</evidence>
<evidence type="ECO:0000313" key="3">
    <source>
        <dbReference type="Proteomes" id="UP000281549"/>
    </source>
</evidence>
<dbReference type="EMBL" id="ML005081">
    <property type="protein sequence ID" value="RKP20324.1"/>
    <property type="molecule type" value="Genomic_DNA"/>
</dbReference>
<evidence type="ECO:0000313" key="1">
    <source>
        <dbReference type="EMBL" id="RKP19605.1"/>
    </source>
</evidence>
<dbReference type="AlphaFoldDB" id="A0A4P9YJL2"/>
<name>A0A4P9YJL2_ROZAC</name>
<gene>
    <name evidence="2" type="ORF">ROZALSC1DRAFT_28171</name>
    <name evidence="1" type="ORF">ROZALSC1DRAFT_28811</name>
</gene>
<proteinExistence type="predicted"/>
<dbReference type="EMBL" id="ML005195">
    <property type="protein sequence ID" value="RKP19605.1"/>
    <property type="molecule type" value="Genomic_DNA"/>
</dbReference>
<organism evidence="1 3">
    <name type="scientific">Rozella allomycis (strain CSF55)</name>
    <dbReference type="NCBI Taxonomy" id="988480"/>
    <lineage>
        <taxon>Eukaryota</taxon>
        <taxon>Fungi</taxon>
        <taxon>Fungi incertae sedis</taxon>
        <taxon>Cryptomycota</taxon>
        <taxon>Cryptomycota incertae sedis</taxon>
        <taxon>Rozella</taxon>
    </lineage>
</organism>
<dbReference type="Proteomes" id="UP000281549">
    <property type="component" value="Unassembled WGS sequence"/>
</dbReference>
<protein>
    <submittedName>
        <fullName evidence="1">Uncharacterized protein</fullName>
    </submittedName>
</protein>